<feature type="transmembrane region" description="Helical" evidence="6">
    <location>
        <begin position="48"/>
        <end position="68"/>
    </location>
</feature>
<evidence type="ECO:0000256" key="6">
    <source>
        <dbReference type="SAM" id="Phobius"/>
    </source>
</evidence>
<evidence type="ECO:0000256" key="5">
    <source>
        <dbReference type="SAM" id="MobiDB-lite"/>
    </source>
</evidence>
<reference evidence="9" key="1">
    <citation type="journal article" date="2019" name="Int. J. Syst. Evol. Microbiol.">
        <title>The Global Catalogue of Microorganisms (GCM) 10K type strain sequencing project: providing services to taxonomists for standard genome sequencing and annotation.</title>
        <authorList>
            <consortium name="The Broad Institute Genomics Platform"/>
            <consortium name="The Broad Institute Genome Sequencing Center for Infectious Disease"/>
            <person name="Wu L."/>
            <person name="Ma J."/>
        </authorList>
    </citation>
    <scope>NUCLEOTIDE SEQUENCE [LARGE SCALE GENOMIC DNA]</scope>
    <source>
        <strain evidence="9">JCM 17688</strain>
    </source>
</reference>
<feature type="transmembrane region" description="Helical" evidence="6">
    <location>
        <begin position="347"/>
        <end position="364"/>
    </location>
</feature>
<keyword evidence="9" id="KW-1185">Reference proteome</keyword>
<keyword evidence="2 6" id="KW-0812">Transmembrane</keyword>
<keyword evidence="4 6" id="KW-0472">Membrane</keyword>
<feature type="transmembrane region" description="Helical" evidence="6">
    <location>
        <begin position="198"/>
        <end position="219"/>
    </location>
</feature>
<sequence length="458" mass="46652">MLERPDPGTSRAAARATQVTIPGAAEAHDDRTSPRRRSPRGSLLTREVWAGLVVALALIPESMSFAVVAGVRPEIGLMTSVVLAIGAAVVGGRPAMVSGAAGSVALVTAPLVREHGMRYLVAAVIVGGVLQVVLSLCGVARLMRFVPRAVTTGFVNALAILILLAQIPQLVHVPVTVYLLVGCGLILTPLCSRLVTTVPAPLVVTALLTVLAATVHPSVPRIGGAGGLGAPLMHVGIPTVPATVGTVLTILPYSCALALVGLMESFLTAGLVDEITATDSNMRREGCGQGVANILAGAVGGMGGCAMIGQTMINVKGSGARTRLSPVVAGLALLAAALWGRHLLAMIPMAALVVVMATVSLTTMDWRSLSPSALRNAPPATTAVMAVTMIVTVATQNLAYGVVGGLAAATVLGKAERVWRRRSAGPGPSGQRAVCERVGYREKADAAATASATDDPFE</sequence>
<evidence type="ECO:0000259" key="7">
    <source>
        <dbReference type="Pfam" id="PF00916"/>
    </source>
</evidence>
<feature type="transmembrane region" description="Helical" evidence="6">
    <location>
        <begin position="384"/>
        <end position="412"/>
    </location>
</feature>
<accession>A0ABP8JAG9</accession>
<feature type="transmembrane region" description="Helical" evidence="6">
    <location>
        <begin position="173"/>
        <end position="191"/>
    </location>
</feature>
<dbReference type="InterPro" id="IPR011547">
    <property type="entry name" value="SLC26A/SulP_dom"/>
</dbReference>
<dbReference type="InterPro" id="IPR052706">
    <property type="entry name" value="Membrane-Transporter-like"/>
</dbReference>
<dbReference type="Proteomes" id="UP001500635">
    <property type="component" value="Unassembled WGS sequence"/>
</dbReference>
<dbReference type="EMBL" id="BAABFR010000012">
    <property type="protein sequence ID" value="GAA4387456.1"/>
    <property type="molecule type" value="Genomic_DNA"/>
</dbReference>
<feature type="transmembrane region" description="Helical" evidence="6">
    <location>
        <begin position="239"/>
        <end position="262"/>
    </location>
</feature>
<gene>
    <name evidence="8" type="ORF">GCM10023147_11940</name>
</gene>
<feature type="transmembrane region" description="Helical" evidence="6">
    <location>
        <begin position="149"/>
        <end position="167"/>
    </location>
</feature>
<proteinExistence type="predicted"/>
<feature type="transmembrane region" description="Helical" evidence="6">
    <location>
        <begin position="75"/>
        <end position="96"/>
    </location>
</feature>
<dbReference type="PANTHER" id="PTHR43310:SF1">
    <property type="entry name" value="SULFATE TRANSPORTER YBAR-RELATED"/>
    <property type="match status" value="1"/>
</dbReference>
<feature type="transmembrane region" description="Helical" evidence="6">
    <location>
        <begin position="324"/>
        <end position="340"/>
    </location>
</feature>
<evidence type="ECO:0000256" key="4">
    <source>
        <dbReference type="ARBA" id="ARBA00023136"/>
    </source>
</evidence>
<comment type="subcellular location">
    <subcellularLocation>
        <location evidence="1">Membrane</location>
        <topology evidence="1">Multi-pass membrane protein</topology>
    </subcellularLocation>
</comment>
<evidence type="ECO:0000313" key="9">
    <source>
        <dbReference type="Proteomes" id="UP001500635"/>
    </source>
</evidence>
<keyword evidence="3 6" id="KW-1133">Transmembrane helix</keyword>
<feature type="transmembrane region" description="Helical" evidence="6">
    <location>
        <begin position="291"/>
        <end position="312"/>
    </location>
</feature>
<feature type="domain" description="SLC26A/SulP transporter" evidence="7">
    <location>
        <begin position="44"/>
        <end position="174"/>
    </location>
</feature>
<name>A0ABP8JAG9_9ACTN</name>
<feature type="region of interest" description="Disordered" evidence="5">
    <location>
        <begin position="1"/>
        <end position="40"/>
    </location>
</feature>
<dbReference type="RefSeq" id="WP_344992302.1">
    <property type="nucleotide sequence ID" value="NZ_BAABFR010000012.1"/>
</dbReference>
<feature type="domain" description="SLC26A/SulP transporter" evidence="7">
    <location>
        <begin position="180"/>
        <end position="368"/>
    </location>
</feature>
<dbReference type="Pfam" id="PF00916">
    <property type="entry name" value="Sulfate_transp"/>
    <property type="match status" value="2"/>
</dbReference>
<evidence type="ECO:0000313" key="8">
    <source>
        <dbReference type="EMBL" id="GAA4387456.1"/>
    </source>
</evidence>
<evidence type="ECO:0000256" key="2">
    <source>
        <dbReference type="ARBA" id="ARBA00022692"/>
    </source>
</evidence>
<evidence type="ECO:0000256" key="1">
    <source>
        <dbReference type="ARBA" id="ARBA00004141"/>
    </source>
</evidence>
<protein>
    <recommendedName>
        <fullName evidence="7">SLC26A/SulP transporter domain-containing protein</fullName>
    </recommendedName>
</protein>
<comment type="caution">
    <text evidence="8">The sequence shown here is derived from an EMBL/GenBank/DDBJ whole genome shotgun (WGS) entry which is preliminary data.</text>
</comment>
<organism evidence="8 9">
    <name type="scientific">Tsukamurella soli</name>
    <dbReference type="NCBI Taxonomy" id="644556"/>
    <lineage>
        <taxon>Bacteria</taxon>
        <taxon>Bacillati</taxon>
        <taxon>Actinomycetota</taxon>
        <taxon>Actinomycetes</taxon>
        <taxon>Mycobacteriales</taxon>
        <taxon>Tsukamurellaceae</taxon>
        <taxon>Tsukamurella</taxon>
    </lineage>
</organism>
<feature type="transmembrane region" description="Helical" evidence="6">
    <location>
        <begin position="116"/>
        <end position="137"/>
    </location>
</feature>
<dbReference type="PANTHER" id="PTHR43310">
    <property type="entry name" value="SULFATE TRANSPORTER YBAR-RELATED"/>
    <property type="match status" value="1"/>
</dbReference>
<evidence type="ECO:0000256" key="3">
    <source>
        <dbReference type="ARBA" id="ARBA00022989"/>
    </source>
</evidence>